<dbReference type="FunFam" id="3.30.160.60:FF:001732">
    <property type="entry name" value="Zgc:162936"/>
    <property type="match status" value="1"/>
</dbReference>
<keyword evidence="1" id="KW-0479">Metal-binding</keyword>
<evidence type="ECO:0000313" key="9">
    <source>
        <dbReference type="Proteomes" id="UP000243006"/>
    </source>
</evidence>
<name>A0A1Y3EMK1_9BILA</name>
<keyword evidence="3 5" id="KW-0863">Zinc-finger</keyword>
<dbReference type="AlphaFoldDB" id="A0A1Y3EMK1"/>
<dbReference type="FunFam" id="3.30.160.60:FF:000125">
    <property type="entry name" value="Putative zinc finger protein 143"/>
    <property type="match status" value="1"/>
</dbReference>
<dbReference type="GO" id="GO:0045893">
    <property type="term" value="P:positive regulation of DNA-templated transcription"/>
    <property type="evidence" value="ECO:0007669"/>
    <property type="project" value="UniProtKB-ARBA"/>
</dbReference>
<dbReference type="InterPro" id="IPR013087">
    <property type="entry name" value="Znf_C2H2_type"/>
</dbReference>
<dbReference type="PROSITE" id="PS50157">
    <property type="entry name" value="ZINC_FINGER_C2H2_2"/>
    <property type="match status" value="2"/>
</dbReference>
<organism evidence="8 9">
    <name type="scientific">Trichinella nativa</name>
    <dbReference type="NCBI Taxonomy" id="6335"/>
    <lineage>
        <taxon>Eukaryota</taxon>
        <taxon>Metazoa</taxon>
        <taxon>Ecdysozoa</taxon>
        <taxon>Nematoda</taxon>
        <taxon>Enoplea</taxon>
        <taxon>Dorylaimia</taxon>
        <taxon>Trichinellida</taxon>
        <taxon>Trichinellidae</taxon>
        <taxon>Trichinella</taxon>
    </lineage>
</organism>
<evidence type="ECO:0000256" key="4">
    <source>
        <dbReference type="ARBA" id="ARBA00022833"/>
    </source>
</evidence>
<dbReference type="GO" id="GO:0008270">
    <property type="term" value="F:zinc ion binding"/>
    <property type="evidence" value="ECO:0007669"/>
    <property type="project" value="UniProtKB-KW"/>
</dbReference>
<protein>
    <submittedName>
        <fullName evidence="8">Zinc finger, C2H2 type</fullName>
    </submittedName>
</protein>
<dbReference type="PROSITE" id="PS00028">
    <property type="entry name" value="ZINC_FINGER_C2H2_1"/>
    <property type="match status" value="2"/>
</dbReference>
<dbReference type="Gene3D" id="3.30.160.60">
    <property type="entry name" value="Classic Zinc Finger"/>
    <property type="match status" value="2"/>
</dbReference>
<evidence type="ECO:0000256" key="5">
    <source>
        <dbReference type="PROSITE-ProRule" id="PRU00042"/>
    </source>
</evidence>
<proteinExistence type="predicted"/>
<feature type="compositionally biased region" description="Basic and acidic residues" evidence="6">
    <location>
        <begin position="229"/>
        <end position="240"/>
    </location>
</feature>
<dbReference type="EMBL" id="LVZM01006913">
    <property type="protein sequence ID" value="OUC46392.1"/>
    <property type="molecule type" value="Genomic_DNA"/>
</dbReference>
<comment type="caution">
    <text evidence="8">The sequence shown here is derived from an EMBL/GenBank/DDBJ whole genome shotgun (WGS) entry which is preliminary data.</text>
</comment>
<dbReference type="SUPFAM" id="SSF57667">
    <property type="entry name" value="beta-beta-alpha zinc fingers"/>
    <property type="match status" value="1"/>
</dbReference>
<feature type="non-terminal residue" evidence="8">
    <location>
        <position position="240"/>
    </location>
</feature>
<dbReference type="GO" id="GO:0000981">
    <property type="term" value="F:DNA-binding transcription factor activity, RNA polymerase II-specific"/>
    <property type="evidence" value="ECO:0007669"/>
    <property type="project" value="TreeGrafter"/>
</dbReference>
<evidence type="ECO:0000313" key="8">
    <source>
        <dbReference type="EMBL" id="OUC46392.1"/>
    </source>
</evidence>
<gene>
    <name evidence="8" type="ORF">D917_07746</name>
</gene>
<reference evidence="8 9" key="1">
    <citation type="submission" date="2015-04" db="EMBL/GenBank/DDBJ databases">
        <title>Draft genome of the roundworm Trichinella nativa.</title>
        <authorList>
            <person name="Mitreva M."/>
        </authorList>
    </citation>
    <scope>NUCLEOTIDE SEQUENCE [LARGE SCALE GENOMIC DNA]</scope>
    <source>
        <strain evidence="8 9">ISS45</strain>
    </source>
</reference>
<dbReference type="GO" id="GO:0005694">
    <property type="term" value="C:chromosome"/>
    <property type="evidence" value="ECO:0007669"/>
    <property type="project" value="UniProtKB-ARBA"/>
</dbReference>
<feature type="domain" description="C2H2-type" evidence="7">
    <location>
        <begin position="114"/>
        <end position="143"/>
    </location>
</feature>
<evidence type="ECO:0000259" key="7">
    <source>
        <dbReference type="PROSITE" id="PS50157"/>
    </source>
</evidence>
<dbReference type="PANTHER" id="PTHR23235">
    <property type="entry name" value="KRUEPPEL-LIKE TRANSCRIPTION FACTOR"/>
    <property type="match status" value="1"/>
</dbReference>
<evidence type="ECO:0000256" key="1">
    <source>
        <dbReference type="ARBA" id="ARBA00022723"/>
    </source>
</evidence>
<dbReference type="GO" id="GO:0000978">
    <property type="term" value="F:RNA polymerase II cis-regulatory region sequence-specific DNA binding"/>
    <property type="evidence" value="ECO:0007669"/>
    <property type="project" value="TreeGrafter"/>
</dbReference>
<feature type="region of interest" description="Disordered" evidence="6">
    <location>
        <begin position="209"/>
        <end position="240"/>
    </location>
</feature>
<evidence type="ECO:0000256" key="3">
    <source>
        <dbReference type="ARBA" id="ARBA00022771"/>
    </source>
</evidence>
<keyword evidence="4" id="KW-0862">Zinc</keyword>
<dbReference type="SMART" id="SM00355">
    <property type="entry name" value="ZnF_C2H2"/>
    <property type="match status" value="2"/>
</dbReference>
<sequence>MIVLFGLQAIMIRKSKATLLQLDCESLQASLLSVLLLALIRVCIFFPFFNFTVLPVKRHESRVSHYKLELMCLLSGNNAKKHVKKYPQLRMKHLSNVFNLACTKLVSVNFYKPYACQHTNCNKRFANKFLLKKHEFIHTGERPHQCPYCCKRFNRKDNLLRHKKTHESNSVMMKQRSNRIFDSGESMSPVDDSNLKTLDQFANDLPPPGSCDHERFSAAAGDATNTKLNENEENKQITTT</sequence>
<accession>A0A1Y3EMK1</accession>
<dbReference type="PANTHER" id="PTHR23235:SF120">
    <property type="entry name" value="KRUPPEL-LIKE FACTOR 15"/>
    <property type="match status" value="1"/>
</dbReference>
<dbReference type="Pfam" id="PF00096">
    <property type="entry name" value="zf-C2H2"/>
    <property type="match status" value="1"/>
</dbReference>
<feature type="domain" description="C2H2-type" evidence="7">
    <location>
        <begin position="144"/>
        <end position="171"/>
    </location>
</feature>
<keyword evidence="2" id="KW-0677">Repeat</keyword>
<evidence type="ECO:0000256" key="6">
    <source>
        <dbReference type="SAM" id="MobiDB-lite"/>
    </source>
</evidence>
<dbReference type="Proteomes" id="UP000243006">
    <property type="component" value="Unassembled WGS sequence"/>
</dbReference>
<evidence type="ECO:0000256" key="2">
    <source>
        <dbReference type="ARBA" id="ARBA00022737"/>
    </source>
</evidence>
<dbReference type="InterPro" id="IPR036236">
    <property type="entry name" value="Znf_C2H2_sf"/>
</dbReference>